<keyword evidence="1" id="KW-0378">Hydrolase</keyword>
<dbReference type="Gene3D" id="3.40.50.1000">
    <property type="entry name" value="HAD superfamily/HAD-like"/>
    <property type="match status" value="1"/>
</dbReference>
<sequence length="208" mass="23901">MYKNIIFDLGGVVVDFNPREFLLERFYNEEIEHKVFDLTFGSEEWTLLDAGQLSRAEGNARILEKARAEGCAFEVQSVLDDWARMLKTRRKTVEVIKRLKKMGFSIYYLSNIPQDVIDEIRQRDFWPLFDGGIASCEVKLTKPDPAIYKLLLERCQLIPSETIFVDDSKPNTTAAFDLGITGIHYKGSSSFIRALNTCGIPIKEHLLW</sequence>
<dbReference type="SFLD" id="SFLDS00003">
    <property type="entry name" value="Haloacid_Dehalogenase"/>
    <property type="match status" value="1"/>
</dbReference>
<proteinExistence type="predicted"/>
<dbReference type="Gene3D" id="1.10.150.240">
    <property type="entry name" value="Putative phosphatase, domain 2"/>
    <property type="match status" value="1"/>
</dbReference>
<dbReference type="CDD" id="cd02603">
    <property type="entry name" value="HAD_sEH-N_like"/>
    <property type="match status" value="1"/>
</dbReference>
<dbReference type="SFLD" id="SFLDG01129">
    <property type="entry name" value="C1.5:_HAD__Beta-PGM__Phosphata"/>
    <property type="match status" value="1"/>
</dbReference>
<evidence type="ECO:0000313" key="2">
    <source>
        <dbReference type="Proteomes" id="UP000295184"/>
    </source>
</evidence>
<dbReference type="EMBL" id="SLUM01000051">
    <property type="protein sequence ID" value="TCL49858.1"/>
    <property type="molecule type" value="Genomic_DNA"/>
</dbReference>
<dbReference type="InterPro" id="IPR036412">
    <property type="entry name" value="HAD-like_sf"/>
</dbReference>
<gene>
    <name evidence="1" type="ORF">EDD77_1515</name>
</gene>
<evidence type="ECO:0000313" key="1">
    <source>
        <dbReference type="EMBL" id="TCL49858.1"/>
    </source>
</evidence>
<dbReference type="NCBIfam" id="TIGR01509">
    <property type="entry name" value="HAD-SF-IA-v3"/>
    <property type="match status" value="1"/>
</dbReference>
<dbReference type="GO" id="GO:0016787">
    <property type="term" value="F:hydrolase activity"/>
    <property type="evidence" value="ECO:0007669"/>
    <property type="project" value="UniProtKB-KW"/>
</dbReference>
<reference evidence="1 2" key="1">
    <citation type="submission" date="2019-03" db="EMBL/GenBank/DDBJ databases">
        <title>Genomic Encyclopedia of Type Strains, Phase IV (KMG-IV): sequencing the most valuable type-strain genomes for metagenomic binning, comparative biology and taxonomic classification.</title>
        <authorList>
            <person name="Goeker M."/>
        </authorList>
    </citation>
    <scope>NUCLEOTIDE SEQUENCE [LARGE SCALE GENOMIC DNA]</scope>
    <source>
        <strain evidence="1 2">DSM 100451</strain>
    </source>
</reference>
<comment type="caution">
    <text evidence="1">The sequence shown here is derived from an EMBL/GenBank/DDBJ whole genome shotgun (WGS) entry which is preliminary data.</text>
</comment>
<dbReference type="AlphaFoldDB" id="A0A4R1QMK3"/>
<dbReference type="PRINTS" id="PR00413">
    <property type="entry name" value="HADHALOGNASE"/>
</dbReference>
<organism evidence="1 2">
    <name type="scientific">Allofournierella massiliensis</name>
    <dbReference type="NCBI Taxonomy" id="1650663"/>
    <lineage>
        <taxon>Bacteria</taxon>
        <taxon>Bacillati</taxon>
        <taxon>Bacillota</taxon>
        <taxon>Clostridia</taxon>
        <taxon>Eubacteriales</taxon>
        <taxon>Oscillospiraceae</taxon>
        <taxon>Allofournierella</taxon>
    </lineage>
</organism>
<dbReference type="InterPro" id="IPR006439">
    <property type="entry name" value="HAD-SF_hydro_IA"/>
</dbReference>
<dbReference type="Pfam" id="PF00702">
    <property type="entry name" value="Hydrolase"/>
    <property type="match status" value="1"/>
</dbReference>
<dbReference type="InterPro" id="IPR023198">
    <property type="entry name" value="PGP-like_dom2"/>
</dbReference>
<accession>A0A4R1QMK3</accession>
<name>A0A4R1QMK3_9FIRM</name>
<dbReference type="OrthoDB" id="9797415at2"/>
<dbReference type="RefSeq" id="WP_058966476.1">
    <property type="nucleotide sequence ID" value="NZ_CABKVM010000019.1"/>
</dbReference>
<dbReference type="PANTHER" id="PTHR43611">
    <property type="entry name" value="ALPHA-D-GLUCOSE 1-PHOSPHATE PHOSPHATASE"/>
    <property type="match status" value="1"/>
</dbReference>
<dbReference type="PANTHER" id="PTHR43611:SF3">
    <property type="entry name" value="FLAVIN MONONUCLEOTIDE HYDROLASE 1, CHLOROPLATIC"/>
    <property type="match status" value="1"/>
</dbReference>
<dbReference type="STRING" id="1650663.GCA_001486665_03096"/>
<dbReference type="Proteomes" id="UP000295184">
    <property type="component" value="Unassembled WGS sequence"/>
</dbReference>
<dbReference type="SUPFAM" id="SSF56784">
    <property type="entry name" value="HAD-like"/>
    <property type="match status" value="1"/>
</dbReference>
<protein>
    <submittedName>
        <fullName evidence="1">Putative hydrolase of the HAD superfamily</fullName>
    </submittedName>
</protein>
<dbReference type="InterPro" id="IPR023214">
    <property type="entry name" value="HAD_sf"/>
</dbReference>